<dbReference type="RefSeq" id="XP_062788593.1">
    <property type="nucleotide sequence ID" value="XM_062932542.1"/>
</dbReference>
<feature type="chain" id="PRO_5047314207" description="FAS1 domain-containing protein" evidence="1">
    <location>
        <begin position="20"/>
        <end position="212"/>
    </location>
</feature>
<sequence length="212" mass="22360">MRFTLLATATLSIFPTLFAAPMPVKTSAVTIRDTQTDNLVAAVSNAQTLGSAVSGIVARIKADPINSLKVYEDDSRTGTYDIPKGLSNAFNTALNGIETLPSLTSSSNPSEEVFADFGPLVKTITVSLFYTAIDLKLLTQDTAGLYVPGYSKFIGDLDVNSFAYVKALDAKYIGFTDALATAVGADTPLGQAIKALGGQTFYLIFDHVSPTG</sequence>
<evidence type="ECO:0008006" key="4">
    <source>
        <dbReference type="Google" id="ProtNLM"/>
    </source>
</evidence>
<proteinExistence type="predicted"/>
<organism evidence="2 3">
    <name type="scientific">Kwoniella shivajii</name>
    <dbReference type="NCBI Taxonomy" id="564305"/>
    <lineage>
        <taxon>Eukaryota</taxon>
        <taxon>Fungi</taxon>
        <taxon>Dikarya</taxon>
        <taxon>Basidiomycota</taxon>
        <taxon>Agaricomycotina</taxon>
        <taxon>Tremellomycetes</taxon>
        <taxon>Tremellales</taxon>
        <taxon>Cryptococcaceae</taxon>
        <taxon>Kwoniella</taxon>
    </lineage>
</organism>
<gene>
    <name evidence="2" type="ORF">IL334_000778</name>
</gene>
<name>A0ABZ1CQK6_9TREE</name>
<dbReference type="GeneID" id="87952909"/>
<evidence type="ECO:0000313" key="3">
    <source>
        <dbReference type="Proteomes" id="UP001329825"/>
    </source>
</evidence>
<dbReference type="Proteomes" id="UP001329825">
    <property type="component" value="Chromosome 1"/>
</dbReference>
<protein>
    <recommendedName>
        <fullName evidence="4">FAS1 domain-containing protein</fullName>
    </recommendedName>
</protein>
<evidence type="ECO:0000313" key="2">
    <source>
        <dbReference type="EMBL" id="WRT63853.1"/>
    </source>
</evidence>
<accession>A0ABZ1CQK6</accession>
<feature type="signal peptide" evidence="1">
    <location>
        <begin position="1"/>
        <end position="19"/>
    </location>
</feature>
<keyword evidence="1" id="KW-0732">Signal</keyword>
<keyword evidence="3" id="KW-1185">Reference proteome</keyword>
<evidence type="ECO:0000256" key="1">
    <source>
        <dbReference type="SAM" id="SignalP"/>
    </source>
</evidence>
<dbReference type="EMBL" id="CP141881">
    <property type="protein sequence ID" value="WRT63853.1"/>
    <property type="molecule type" value="Genomic_DNA"/>
</dbReference>
<reference evidence="2 3" key="1">
    <citation type="submission" date="2024-01" db="EMBL/GenBank/DDBJ databases">
        <title>Comparative genomics of Cryptococcus and Kwoniella reveals pathogenesis evolution and contrasting modes of karyotype evolution via chromosome fusion or intercentromeric recombination.</title>
        <authorList>
            <person name="Coelho M.A."/>
            <person name="David-Palma M."/>
            <person name="Shea T."/>
            <person name="Bowers K."/>
            <person name="McGinley-Smith S."/>
            <person name="Mohammad A.W."/>
            <person name="Gnirke A."/>
            <person name="Yurkov A.M."/>
            <person name="Nowrousian M."/>
            <person name="Sun S."/>
            <person name="Cuomo C.A."/>
            <person name="Heitman J."/>
        </authorList>
    </citation>
    <scope>NUCLEOTIDE SEQUENCE [LARGE SCALE GENOMIC DNA]</scope>
    <source>
        <strain evidence="2">CBS 11374</strain>
    </source>
</reference>